<accession>A0AAU9EJ20</accession>
<dbReference type="EMBL" id="AP028679">
    <property type="protein sequence ID" value="BEQ16462.1"/>
    <property type="molecule type" value="Genomic_DNA"/>
</dbReference>
<proteinExistence type="inferred from homology"/>
<evidence type="ECO:0000256" key="6">
    <source>
        <dbReference type="ARBA" id="ARBA00023136"/>
    </source>
</evidence>
<dbReference type="SUPFAM" id="SSF56954">
    <property type="entry name" value="Outer membrane efflux proteins (OEP)"/>
    <property type="match status" value="1"/>
</dbReference>
<dbReference type="InterPro" id="IPR003423">
    <property type="entry name" value="OMP_efflux"/>
</dbReference>
<keyword evidence="4" id="KW-1134">Transmembrane beta strand</keyword>
<dbReference type="InterPro" id="IPR028351">
    <property type="entry name" value="CyaE"/>
</dbReference>
<dbReference type="InterPro" id="IPR051906">
    <property type="entry name" value="TolC-like"/>
</dbReference>
<reference evidence="11" key="1">
    <citation type="journal article" date="2023" name="Arch. Microbiol.">
        <title>Desulfoferula mesophilus gen. nov. sp. nov., a mesophilic sulfate-reducing bacterium isolated from a brackish lake sediment.</title>
        <authorList>
            <person name="Watanabe T."/>
            <person name="Yabe T."/>
            <person name="Tsuji J.M."/>
            <person name="Fukui M."/>
        </authorList>
    </citation>
    <scope>NUCLEOTIDE SEQUENCE [LARGE SCALE GENOMIC DNA]</scope>
    <source>
        <strain evidence="11">12FAK</strain>
    </source>
</reference>
<evidence type="ECO:0000313" key="11">
    <source>
        <dbReference type="Proteomes" id="UP001366166"/>
    </source>
</evidence>
<sequence>MIRAWCGAILVGLMCLAAVPAPGEEPRLTLGEALAVALEQNPTLETYRQEVAQAEGRLTQSSSRWWPQLSGEAGYSRNYSENRRTAYLEGSNSDQYNYYSTELALTQKIYDFGRTGGTVEASRQELSATRHDLVTQREKVLLEVKAQYFEVLKNQHLVTVAQKTLASQAKHVEQAKGYYSTGLRPKIDVTRAQVDLANARLALISAQYNRRRARVALEKVMGKRPYPGDYTLADIQNSPPLPPDLPPLVAEALKQRPETASLQAGIQAAQGRLTSARGGYWPSLDAGADYGLSNTDFPLDNGWSAGMFLTWPLFSGFLTQGQVSEYQAQVRQRQAQYKELELTISQQVEEAWLVLRESAERIDVAEVARLNAEENFRLAQGRYEAGVGDAIEFTDAQVSLFDARSAVVRARYDYLQAFAALERAIGRPLAGSRVASR</sequence>
<evidence type="ECO:0000256" key="7">
    <source>
        <dbReference type="ARBA" id="ARBA00023237"/>
    </source>
</evidence>
<dbReference type="AlphaFoldDB" id="A0AAU9EJ20"/>
<evidence type="ECO:0000256" key="5">
    <source>
        <dbReference type="ARBA" id="ARBA00022692"/>
    </source>
</evidence>
<keyword evidence="11" id="KW-1185">Reference proteome</keyword>
<dbReference type="GO" id="GO:0015562">
    <property type="term" value="F:efflux transmembrane transporter activity"/>
    <property type="evidence" value="ECO:0007669"/>
    <property type="project" value="InterPro"/>
</dbReference>
<dbReference type="KEGG" id="dmp:FAK_35280"/>
<feature type="coiled-coil region" evidence="8">
    <location>
        <begin position="323"/>
        <end position="375"/>
    </location>
</feature>
<dbReference type="GO" id="GO:1990281">
    <property type="term" value="C:efflux pump complex"/>
    <property type="evidence" value="ECO:0007669"/>
    <property type="project" value="TreeGrafter"/>
</dbReference>
<gene>
    <name evidence="10" type="ORF">FAK_35280</name>
</gene>
<keyword evidence="6" id="KW-0472">Membrane</keyword>
<comment type="similarity">
    <text evidence="2">Belongs to the outer membrane factor (OMF) (TC 1.B.17) family.</text>
</comment>
<dbReference type="PANTHER" id="PTHR30026">
    <property type="entry name" value="OUTER MEMBRANE PROTEIN TOLC"/>
    <property type="match status" value="1"/>
</dbReference>
<evidence type="ECO:0000313" key="10">
    <source>
        <dbReference type="EMBL" id="BEQ16462.1"/>
    </source>
</evidence>
<organism evidence="10 11">
    <name type="scientific">Desulfoferula mesophila</name>
    <dbReference type="NCBI Taxonomy" id="3058419"/>
    <lineage>
        <taxon>Bacteria</taxon>
        <taxon>Pseudomonadati</taxon>
        <taxon>Thermodesulfobacteriota</taxon>
        <taxon>Desulfarculia</taxon>
        <taxon>Desulfarculales</taxon>
        <taxon>Desulfarculaceae</taxon>
        <taxon>Desulfoferula</taxon>
    </lineage>
</organism>
<evidence type="ECO:0000256" key="2">
    <source>
        <dbReference type="ARBA" id="ARBA00007613"/>
    </source>
</evidence>
<evidence type="ECO:0000256" key="3">
    <source>
        <dbReference type="ARBA" id="ARBA00022448"/>
    </source>
</evidence>
<dbReference type="RefSeq" id="WP_338602305.1">
    <property type="nucleotide sequence ID" value="NZ_AP028679.1"/>
</dbReference>
<dbReference type="Gene3D" id="1.20.1600.10">
    <property type="entry name" value="Outer membrane efflux proteins (OEP)"/>
    <property type="match status" value="1"/>
</dbReference>
<dbReference type="Proteomes" id="UP001366166">
    <property type="component" value="Chromosome"/>
</dbReference>
<keyword evidence="3" id="KW-0813">Transport</keyword>
<feature type="chain" id="PRO_5043448576" evidence="9">
    <location>
        <begin position="24"/>
        <end position="437"/>
    </location>
</feature>
<evidence type="ECO:0000256" key="1">
    <source>
        <dbReference type="ARBA" id="ARBA00004442"/>
    </source>
</evidence>
<dbReference type="PIRSF" id="PIRSF001892">
    <property type="entry name" value="CyaE"/>
    <property type="match status" value="1"/>
</dbReference>
<dbReference type="GO" id="GO:0009279">
    <property type="term" value="C:cell outer membrane"/>
    <property type="evidence" value="ECO:0007669"/>
    <property type="project" value="UniProtKB-SubCell"/>
</dbReference>
<name>A0AAU9EJ20_9BACT</name>
<keyword evidence="9" id="KW-0732">Signal</keyword>
<dbReference type="Pfam" id="PF02321">
    <property type="entry name" value="OEP"/>
    <property type="match status" value="2"/>
</dbReference>
<keyword evidence="8" id="KW-0175">Coiled coil</keyword>
<protein>
    <submittedName>
        <fullName evidence="10">Outer membrane protein</fullName>
    </submittedName>
</protein>
<evidence type="ECO:0000256" key="9">
    <source>
        <dbReference type="SAM" id="SignalP"/>
    </source>
</evidence>
<evidence type="ECO:0000256" key="8">
    <source>
        <dbReference type="SAM" id="Coils"/>
    </source>
</evidence>
<dbReference type="GO" id="GO:0015288">
    <property type="term" value="F:porin activity"/>
    <property type="evidence" value="ECO:0007669"/>
    <property type="project" value="TreeGrafter"/>
</dbReference>
<feature type="signal peptide" evidence="9">
    <location>
        <begin position="1"/>
        <end position="23"/>
    </location>
</feature>
<keyword evidence="5" id="KW-0812">Transmembrane</keyword>
<comment type="subcellular location">
    <subcellularLocation>
        <location evidence="1">Cell outer membrane</location>
    </subcellularLocation>
</comment>
<keyword evidence="7" id="KW-0998">Cell outer membrane</keyword>
<dbReference type="PANTHER" id="PTHR30026:SF21">
    <property type="entry name" value="SLR1270 PROTEIN"/>
    <property type="match status" value="1"/>
</dbReference>
<evidence type="ECO:0000256" key="4">
    <source>
        <dbReference type="ARBA" id="ARBA00022452"/>
    </source>
</evidence>